<protein>
    <submittedName>
        <fullName evidence="1">Uncharacterized protein</fullName>
    </submittedName>
</protein>
<accession>A0ABT5Q6J1</accession>
<reference evidence="1 2" key="1">
    <citation type="submission" date="2022-05" db="EMBL/GenBank/DDBJ databases">
        <title>Novel Pseudomonas spp. Isolated from a Rainbow Trout Aquaculture Facility.</title>
        <authorList>
            <person name="Testerman T."/>
            <person name="Graf J."/>
        </authorList>
    </citation>
    <scope>NUCLEOTIDE SEQUENCE [LARGE SCALE GENOMIC DNA]</scope>
    <source>
        <strain evidence="1 2">ID357</strain>
    </source>
</reference>
<gene>
    <name evidence="1" type="ORF">M5G25_16105</name>
</gene>
<dbReference type="RefSeq" id="WP_273923341.1">
    <property type="nucleotide sequence ID" value="NZ_JAMDGR010000012.1"/>
</dbReference>
<sequence>MKSLTRSELIELVLAEMDRVWGPEGFGGEIEAYAWLKAHFGISEEEDVQWQDVLSDWAGTFDEDTADLEENERERVKAFLQDDSSVTAFLETLLHRYKNTDVTYLR</sequence>
<organism evidence="1 2">
    <name type="scientific">Pseudomonas idahonensis</name>
    <dbReference type="NCBI Taxonomy" id="2942628"/>
    <lineage>
        <taxon>Bacteria</taxon>
        <taxon>Pseudomonadati</taxon>
        <taxon>Pseudomonadota</taxon>
        <taxon>Gammaproteobacteria</taxon>
        <taxon>Pseudomonadales</taxon>
        <taxon>Pseudomonadaceae</taxon>
        <taxon>Pseudomonas</taxon>
    </lineage>
</organism>
<comment type="caution">
    <text evidence="1">The sequence shown here is derived from an EMBL/GenBank/DDBJ whole genome shotgun (WGS) entry which is preliminary data.</text>
</comment>
<name>A0ABT5Q6J1_9PSED</name>
<proteinExistence type="predicted"/>
<evidence type="ECO:0000313" key="1">
    <source>
        <dbReference type="EMBL" id="MDD1149813.1"/>
    </source>
</evidence>
<keyword evidence="2" id="KW-1185">Reference proteome</keyword>
<evidence type="ECO:0000313" key="2">
    <source>
        <dbReference type="Proteomes" id="UP001217610"/>
    </source>
</evidence>
<dbReference type="Proteomes" id="UP001217610">
    <property type="component" value="Unassembled WGS sequence"/>
</dbReference>
<dbReference type="EMBL" id="JAMDGR010000012">
    <property type="protein sequence ID" value="MDD1149813.1"/>
    <property type="molecule type" value="Genomic_DNA"/>
</dbReference>